<gene>
    <name evidence="4" type="ORF">A2722_00985</name>
</gene>
<dbReference type="GO" id="GO:0000160">
    <property type="term" value="P:phosphorelay signal transduction system"/>
    <property type="evidence" value="ECO:0007669"/>
    <property type="project" value="InterPro"/>
</dbReference>
<dbReference type="PROSITE" id="PS50110">
    <property type="entry name" value="RESPONSE_REGULATORY"/>
    <property type="match status" value="1"/>
</dbReference>
<dbReference type="SMART" id="SM00448">
    <property type="entry name" value="REC"/>
    <property type="match status" value="1"/>
</dbReference>
<evidence type="ECO:0000256" key="2">
    <source>
        <dbReference type="PROSITE-ProRule" id="PRU00169"/>
    </source>
</evidence>
<dbReference type="Pfam" id="PF00072">
    <property type="entry name" value="Response_reg"/>
    <property type="match status" value="1"/>
</dbReference>
<keyword evidence="1" id="KW-0597">Phosphoprotein</keyword>
<dbReference type="AlphaFoldDB" id="A0A1F5PFL0"/>
<dbReference type="PANTHER" id="PTHR44591:SF3">
    <property type="entry name" value="RESPONSE REGULATORY DOMAIN-CONTAINING PROTEIN"/>
    <property type="match status" value="1"/>
</dbReference>
<evidence type="ECO:0000256" key="1">
    <source>
        <dbReference type="ARBA" id="ARBA00022553"/>
    </source>
</evidence>
<dbReference type="EMBL" id="MFEO01000033">
    <property type="protein sequence ID" value="OGE88460.1"/>
    <property type="molecule type" value="Genomic_DNA"/>
</dbReference>
<accession>A0A1F5PFL0</accession>
<evidence type="ECO:0000313" key="4">
    <source>
        <dbReference type="EMBL" id="OGE88460.1"/>
    </source>
</evidence>
<name>A0A1F5PFL0_9BACT</name>
<dbReference type="InterPro" id="IPR050595">
    <property type="entry name" value="Bact_response_regulator"/>
</dbReference>
<dbReference type="PANTHER" id="PTHR44591">
    <property type="entry name" value="STRESS RESPONSE REGULATOR PROTEIN 1"/>
    <property type="match status" value="1"/>
</dbReference>
<organism evidence="4 5">
    <name type="scientific">Candidatus Doudnabacteria bacterium RIFCSPHIGHO2_01_FULL_50_11</name>
    <dbReference type="NCBI Taxonomy" id="1817828"/>
    <lineage>
        <taxon>Bacteria</taxon>
        <taxon>Candidatus Doudnaibacteriota</taxon>
    </lineage>
</organism>
<protein>
    <recommendedName>
        <fullName evidence="3">Response regulatory domain-containing protein</fullName>
    </recommendedName>
</protein>
<reference evidence="4 5" key="1">
    <citation type="journal article" date="2016" name="Nat. Commun.">
        <title>Thousands of microbial genomes shed light on interconnected biogeochemical processes in an aquifer system.</title>
        <authorList>
            <person name="Anantharaman K."/>
            <person name="Brown C.T."/>
            <person name="Hug L.A."/>
            <person name="Sharon I."/>
            <person name="Castelle C.J."/>
            <person name="Probst A.J."/>
            <person name="Thomas B.C."/>
            <person name="Singh A."/>
            <person name="Wilkins M.J."/>
            <person name="Karaoz U."/>
            <person name="Brodie E.L."/>
            <person name="Williams K.H."/>
            <person name="Hubbard S.S."/>
            <person name="Banfield J.F."/>
        </authorList>
    </citation>
    <scope>NUCLEOTIDE SEQUENCE [LARGE SCALE GENOMIC DNA]</scope>
</reference>
<sequence>MVDNIFSILLVDDDLLTRGIFADRFRAEHFEVYEAADGQEGFTLAQQKAPSIIFTGIMMPKMTGFEMVKQLKANLQLQAIPVIVFSHLGREEDKKLAYELGAKDFLVKGITTPNEILHRVQDILLKRRFVVSFNPLDFDAPSLMKEMKSISPTPKFELTPMPEEKPGTYRARFIPE</sequence>
<dbReference type="InterPro" id="IPR001789">
    <property type="entry name" value="Sig_transdc_resp-reg_receiver"/>
</dbReference>
<evidence type="ECO:0000313" key="5">
    <source>
        <dbReference type="Proteomes" id="UP000178377"/>
    </source>
</evidence>
<dbReference type="SUPFAM" id="SSF52172">
    <property type="entry name" value="CheY-like"/>
    <property type="match status" value="1"/>
</dbReference>
<evidence type="ECO:0000259" key="3">
    <source>
        <dbReference type="PROSITE" id="PS50110"/>
    </source>
</evidence>
<dbReference type="Proteomes" id="UP000178377">
    <property type="component" value="Unassembled WGS sequence"/>
</dbReference>
<dbReference type="STRING" id="1817828.A2722_00985"/>
<comment type="caution">
    <text evidence="4">The sequence shown here is derived from an EMBL/GenBank/DDBJ whole genome shotgun (WGS) entry which is preliminary data.</text>
</comment>
<feature type="domain" description="Response regulatory" evidence="3">
    <location>
        <begin position="7"/>
        <end position="123"/>
    </location>
</feature>
<proteinExistence type="predicted"/>
<dbReference type="InterPro" id="IPR011006">
    <property type="entry name" value="CheY-like_superfamily"/>
</dbReference>
<comment type="caution">
    <text evidence="2">Lacks conserved residue(s) required for the propagation of feature annotation.</text>
</comment>
<dbReference type="Gene3D" id="3.40.50.2300">
    <property type="match status" value="1"/>
</dbReference>